<reference evidence="1 2" key="1">
    <citation type="submission" date="2019-05" db="EMBL/GenBank/DDBJ databases">
        <title>Another draft genome of Portunus trituberculatus and its Hox gene families provides insights of decapod evolution.</title>
        <authorList>
            <person name="Jeong J.-H."/>
            <person name="Song I."/>
            <person name="Kim S."/>
            <person name="Choi T."/>
            <person name="Kim D."/>
            <person name="Ryu S."/>
            <person name="Kim W."/>
        </authorList>
    </citation>
    <scope>NUCLEOTIDE SEQUENCE [LARGE SCALE GENOMIC DNA]</scope>
    <source>
        <tissue evidence="1">Muscle</tissue>
    </source>
</reference>
<protein>
    <submittedName>
        <fullName evidence="1">Uncharacterized protein</fullName>
    </submittedName>
</protein>
<evidence type="ECO:0000313" key="2">
    <source>
        <dbReference type="Proteomes" id="UP000324222"/>
    </source>
</evidence>
<comment type="caution">
    <text evidence="1">The sequence shown here is derived from an EMBL/GenBank/DDBJ whole genome shotgun (WGS) entry which is preliminary data.</text>
</comment>
<name>A0A5B7ECF0_PORTR</name>
<dbReference type="EMBL" id="VSRR010002352">
    <property type="protein sequence ID" value="MPC31017.1"/>
    <property type="molecule type" value="Genomic_DNA"/>
</dbReference>
<sequence>MLPRPFSVWSTFVRCAPRSLAHLAGDTAVLNSLISNVAMAFAPATLSPSSTATMSLRIDVSARHRHHVVDQKVDIPPPQKAGRVVCSY</sequence>
<evidence type="ECO:0000313" key="1">
    <source>
        <dbReference type="EMBL" id="MPC31017.1"/>
    </source>
</evidence>
<gene>
    <name evidence="1" type="ORF">E2C01_024291</name>
</gene>
<dbReference type="Proteomes" id="UP000324222">
    <property type="component" value="Unassembled WGS sequence"/>
</dbReference>
<dbReference type="AlphaFoldDB" id="A0A5B7ECF0"/>
<keyword evidence="2" id="KW-1185">Reference proteome</keyword>
<organism evidence="1 2">
    <name type="scientific">Portunus trituberculatus</name>
    <name type="common">Swimming crab</name>
    <name type="synonym">Neptunus trituberculatus</name>
    <dbReference type="NCBI Taxonomy" id="210409"/>
    <lineage>
        <taxon>Eukaryota</taxon>
        <taxon>Metazoa</taxon>
        <taxon>Ecdysozoa</taxon>
        <taxon>Arthropoda</taxon>
        <taxon>Crustacea</taxon>
        <taxon>Multicrustacea</taxon>
        <taxon>Malacostraca</taxon>
        <taxon>Eumalacostraca</taxon>
        <taxon>Eucarida</taxon>
        <taxon>Decapoda</taxon>
        <taxon>Pleocyemata</taxon>
        <taxon>Brachyura</taxon>
        <taxon>Eubrachyura</taxon>
        <taxon>Portunoidea</taxon>
        <taxon>Portunidae</taxon>
        <taxon>Portuninae</taxon>
        <taxon>Portunus</taxon>
    </lineage>
</organism>
<accession>A0A5B7ECF0</accession>
<proteinExistence type="predicted"/>